<dbReference type="Proteomes" id="UP001207468">
    <property type="component" value="Unassembled WGS sequence"/>
</dbReference>
<gene>
    <name evidence="1" type="ORF">F5148DRAFT_1168806</name>
</gene>
<keyword evidence="2" id="KW-1185">Reference proteome</keyword>
<evidence type="ECO:0000313" key="1">
    <source>
        <dbReference type="EMBL" id="KAI9511790.1"/>
    </source>
</evidence>
<accession>A0ACC0UJ94</accession>
<sequence length="355" mass="39074">MAAVSRLSDFHTAPFIGAVKDEWQLFSDRSEDYTLGPPIGFGSSSIVYHATYHPKGSQDTPIPCALKVLDLDKLPPGSLRLLQRETQLMSLSKHPNVLRVRGSWMNGHKLHIALRLMNAGSAADVMNYAWPGGMEEDVVRCILKQALEGLNYLHVNGFIHRDIKAANLLIDDDGTVLLGDLGVAAPLIEEDHSYVNEASKASRAVIFDLDSEPAPRRSRVGKRRSFVGTPCWMAPELVSGIQYDSSADIWSFGITALELAQGRAPRSREPFRTLLSHIVEAAPPTLDRDGGVHKYSRAFKETVESCLVKDPSLRPTAAQLLQTPFFRNAKKGSHLVGAILRMHLFLSLTSCPDSL</sequence>
<organism evidence="1 2">
    <name type="scientific">Russula earlei</name>
    <dbReference type="NCBI Taxonomy" id="71964"/>
    <lineage>
        <taxon>Eukaryota</taxon>
        <taxon>Fungi</taxon>
        <taxon>Dikarya</taxon>
        <taxon>Basidiomycota</taxon>
        <taxon>Agaricomycotina</taxon>
        <taxon>Agaricomycetes</taxon>
        <taxon>Russulales</taxon>
        <taxon>Russulaceae</taxon>
        <taxon>Russula</taxon>
    </lineage>
</organism>
<comment type="caution">
    <text evidence="1">The sequence shown here is derived from an EMBL/GenBank/DDBJ whole genome shotgun (WGS) entry which is preliminary data.</text>
</comment>
<dbReference type="EMBL" id="JAGFNK010000017">
    <property type="protein sequence ID" value="KAI9511790.1"/>
    <property type="molecule type" value="Genomic_DNA"/>
</dbReference>
<protein>
    <submittedName>
        <fullName evidence="1">Kinase-like domain-containing protein</fullName>
    </submittedName>
</protein>
<proteinExistence type="predicted"/>
<evidence type="ECO:0000313" key="2">
    <source>
        <dbReference type="Proteomes" id="UP001207468"/>
    </source>
</evidence>
<name>A0ACC0UJ94_9AGAM</name>
<reference evidence="1" key="1">
    <citation type="submission" date="2021-03" db="EMBL/GenBank/DDBJ databases">
        <title>Evolutionary priming and transition to the ectomycorrhizal habit in an iconic lineage of mushroom-forming fungi: is preadaptation a requirement?</title>
        <authorList>
            <consortium name="DOE Joint Genome Institute"/>
            <person name="Looney B.P."/>
            <person name="Miyauchi S."/>
            <person name="Morin E."/>
            <person name="Drula E."/>
            <person name="Courty P.E."/>
            <person name="Chicoki N."/>
            <person name="Fauchery L."/>
            <person name="Kohler A."/>
            <person name="Kuo A."/>
            <person name="LaButti K."/>
            <person name="Pangilinan J."/>
            <person name="Lipzen A."/>
            <person name="Riley R."/>
            <person name="Andreopoulos W."/>
            <person name="He G."/>
            <person name="Johnson J."/>
            <person name="Barry K.W."/>
            <person name="Grigoriev I.V."/>
            <person name="Nagy L."/>
            <person name="Hibbett D."/>
            <person name="Henrissat B."/>
            <person name="Matheny P.B."/>
            <person name="Labbe J."/>
            <person name="Martin A.F."/>
        </authorList>
    </citation>
    <scope>NUCLEOTIDE SEQUENCE</scope>
    <source>
        <strain evidence="1">BPL698</strain>
    </source>
</reference>